<dbReference type="Proteomes" id="UP001197609">
    <property type="component" value="Unassembled WGS sequence"/>
</dbReference>
<proteinExistence type="predicted"/>
<dbReference type="Pfam" id="PF16277">
    <property type="entry name" value="DUF4926"/>
    <property type="match status" value="1"/>
</dbReference>
<dbReference type="InterPro" id="IPR032568">
    <property type="entry name" value="DUF4926"/>
</dbReference>
<evidence type="ECO:0000313" key="2">
    <source>
        <dbReference type="Proteomes" id="UP001197609"/>
    </source>
</evidence>
<dbReference type="EMBL" id="JAIOIU010000128">
    <property type="protein sequence ID" value="MBZ0160496.1"/>
    <property type="molecule type" value="Genomic_DNA"/>
</dbReference>
<evidence type="ECO:0000313" key="1">
    <source>
        <dbReference type="EMBL" id="MBZ0160496.1"/>
    </source>
</evidence>
<dbReference type="AlphaFoldDB" id="A0AAJ1AJT9"/>
<feature type="non-terminal residue" evidence="1">
    <location>
        <position position="65"/>
    </location>
</feature>
<accession>A0AAJ1AJT9</accession>
<organism evidence="1 2">
    <name type="scientific">Candidatus Methylomirabilis tolerans</name>
    <dbReference type="NCBI Taxonomy" id="3123416"/>
    <lineage>
        <taxon>Bacteria</taxon>
        <taxon>Candidatus Methylomirabilota</taxon>
        <taxon>Candidatus Methylomirabilia</taxon>
        <taxon>Candidatus Methylomirabilales</taxon>
        <taxon>Candidatus Methylomirabilaceae</taxon>
        <taxon>Candidatus Methylomirabilis</taxon>
    </lineage>
</organism>
<sequence>MIVALETVVLTHDVPERGLQKGDVGAVVHRYVDKGAYEVEFVTAEGKAVAVLTLTEGDIRPMSSG</sequence>
<comment type="caution">
    <text evidence="1">The sequence shown here is derived from an EMBL/GenBank/DDBJ whole genome shotgun (WGS) entry which is preliminary data.</text>
</comment>
<protein>
    <submittedName>
        <fullName evidence="1">DUF4926 domain-containing protein</fullName>
    </submittedName>
</protein>
<gene>
    <name evidence="1" type="ORF">K8G79_10240</name>
</gene>
<name>A0AAJ1AJT9_9BACT</name>
<reference evidence="1 2" key="1">
    <citation type="journal article" date="2021" name="bioRxiv">
        <title>Unraveling nitrogen, sulfur and carbon metabolic pathways and microbial community transcriptional responses to substrate deprivation and toxicity stresses in a bioreactor mimicking anoxic brackish coastal sediment conditions.</title>
        <authorList>
            <person name="Martins P.D."/>
            <person name="Echeveste M.J."/>
            <person name="Arshad A."/>
            <person name="Kurth J."/>
            <person name="Ouboter H."/>
            <person name="Jetten M.S.M."/>
            <person name="Welte C.U."/>
        </authorList>
    </citation>
    <scope>NUCLEOTIDE SEQUENCE [LARGE SCALE GENOMIC DNA]</scope>
    <source>
        <strain evidence="1">MAG_38</strain>
    </source>
</reference>